<evidence type="ECO:0000313" key="2">
    <source>
        <dbReference type="EMBL" id="KAK3216500.1"/>
    </source>
</evidence>
<sequence>MSSFLSSTTRAKQSLKAFVMGPKAQPDSDDITPLDCIFSCSVCGDVFSDVYQQRESVHGLSDGINTKERIVTRLYIASCCHVICIKHIGGGSGPAFFPAGQQPEEPCPVCAKEKGDNAAKLLFSLRGFNADEHDPAIPRCWFKAPPMKLEGKDKEMEALRFQYLALTRFSKNIAISRKQSAKEEVEVENKLRSLQDLLVEKNDETLVLQEEVERLRPFEGREQKLRRLEAKMPAIRHYLGIIPMLAEQNKLMQDRLASLGFAMTLDPVPVFDGPLPFEEDCISDQDEDADVQMESRNTTSSHTVGRSAPNLLNHGRTIQEEPRFSPPRRPLKRSRIDSPAQVNNTRTAPSSRDMMPPPSGPLSKMKSIRKMIPSLRKKLSSGRSSTSSPRKPVDDPDTQMHDSGDWQANANIRQQSSDIDNRPPTRHGPLAYNNPSVLGMRGAEHARSTNNPAPQQSGLLTGLGIHSNQSAFTFEAPSHSAIPGQQPGALPSERSYIRLLDPLGHDTRLDLGLEDPRESNTEDNSKNYHSKQQVHPTQPIREQQEKLRRNAPKLQIRDQQRPWNFGHAFLEQSPINANQTSAHLHSGSHYARDGDVVISHRRDNDLPNPTTPAPARFQRPVTEVDHVVSPFFGSGSHHSQPLSRPQFAEPDISSIRSAAYQLRRDRPSTDTDWHEPRSLNGLSFFDSPVNRRNERIELRREPGTSSTSPSFQYRGRNIDPQGFLIRTDAAQSPMQHDSTYGSLDRAHSTAVHPQSHSAIPFPSFSRSFHPQNTATRLPSAMPPFIPSHSPLRQTGRVEGLENLGVRSSQRSRLHNSANNFARSGRPAYPSASRRVVRR</sequence>
<accession>A0AAN6RKF5</accession>
<proteinExistence type="predicted"/>
<protein>
    <submittedName>
        <fullName evidence="2">Uncharacterized protein</fullName>
    </submittedName>
</protein>
<dbReference type="Proteomes" id="UP001280581">
    <property type="component" value="Unassembled WGS sequence"/>
</dbReference>
<feature type="compositionally biased region" description="Polar residues" evidence="1">
    <location>
        <begin position="340"/>
        <end position="350"/>
    </location>
</feature>
<feature type="region of interest" description="Disordered" evidence="1">
    <location>
        <begin position="508"/>
        <end position="543"/>
    </location>
</feature>
<feature type="compositionally biased region" description="Basic and acidic residues" evidence="1">
    <location>
        <begin position="508"/>
        <end position="526"/>
    </location>
</feature>
<keyword evidence="3" id="KW-1185">Reference proteome</keyword>
<feature type="region of interest" description="Disordered" evidence="1">
    <location>
        <begin position="287"/>
        <end position="404"/>
    </location>
</feature>
<feature type="region of interest" description="Disordered" evidence="1">
    <location>
        <begin position="416"/>
        <end position="437"/>
    </location>
</feature>
<dbReference type="EMBL" id="WVTA01000002">
    <property type="protein sequence ID" value="KAK3216500.1"/>
    <property type="molecule type" value="Genomic_DNA"/>
</dbReference>
<dbReference type="AlphaFoldDB" id="A0AAN6RKF5"/>
<feature type="region of interest" description="Disordered" evidence="1">
    <location>
        <begin position="803"/>
        <end position="838"/>
    </location>
</feature>
<evidence type="ECO:0000256" key="1">
    <source>
        <dbReference type="SAM" id="MobiDB-lite"/>
    </source>
</evidence>
<organism evidence="2 3">
    <name type="scientific">Pseudopithomyces chartarum</name>
    <dbReference type="NCBI Taxonomy" id="1892770"/>
    <lineage>
        <taxon>Eukaryota</taxon>
        <taxon>Fungi</taxon>
        <taxon>Dikarya</taxon>
        <taxon>Ascomycota</taxon>
        <taxon>Pezizomycotina</taxon>
        <taxon>Dothideomycetes</taxon>
        <taxon>Pleosporomycetidae</taxon>
        <taxon>Pleosporales</taxon>
        <taxon>Massarineae</taxon>
        <taxon>Didymosphaeriaceae</taxon>
        <taxon>Pseudopithomyces</taxon>
    </lineage>
</organism>
<gene>
    <name evidence="2" type="ORF">GRF29_8g3412763</name>
</gene>
<evidence type="ECO:0000313" key="3">
    <source>
        <dbReference type="Proteomes" id="UP001280581"/>
    </source>
</evidence>
<reference evidence="2 3" key="1">
    <citation type="submission" date="2021-02" db="EMBL/GenBank/DDBJ databases">
        <title>Genome assembly of Pseudopithomyces chartarum.</title>
        <authorList>
            <person name="Jauregui R."/>
            <person name="Singh J."/>
            <person name="Voisey C."/>
        </authorList>
    </citation>
    <scope>NUCLEOTIDE SEQUENCE [LARGE SCALE GENOMIC DNA]</scope>
    <source>
        <strain evidence="2 3">AGR01</strain>
    </source>
</reference>
<feature type="compositionally biased region" description="Polar residues" evidence="1">
    <location>
        <begin position="294"/>
        <end position="304"/>
    </location>
</feature>
<feature type="compositionally biased region" description="Low complexity" evidence="1">
    <location>
        <begin position="381"/>
        <end position="390"/>
    </location>
</feature>
<feature type="compositionally biased region" description="Polar residues" evidence="1">
    <location>
        <begin position="805"/>
        <end position="821"/>
    </location>
</feature>
<comment type="caution">
    <text evidence="2">The sequence shown here is derived from an EMBL/GenBank/DDBJ whole genome shotgun (WGS) entry which is preliminary data.</text>
</comment>
<feature type="compositionally biased region" description="Basic and acidic residues" evidence="1">
    <location>
        <begin position="391"/>
        <end position="404"/>
    </location>
</feature>
<name>A0AAN6RKF5_9PLEO</name>